<organism evidence="1 2">
    <name type="scientific">Coccidioides posadasii RMSCC 3488</name>
    <dbReference type="NCBI Taxonomy" id="454284"/>
    <lineage>
        <taxon>Eukaryota</taxon>
        <taxon>Fungi</taxon>
        <taxon>Dikarya</taxon>
        <taxon>Ascomycota</taxon>
        <taxon>Pezizomycotina</taxon>
        <taxon>Eurotiomycetes</taxon>
        <taxon>Eurotiomycetidae</taxon>
        <taxon>Onygenales</taxon>
        <taxon>Onygenaceae</taxon>
        <taxon>Coccidioides</taxon>
    </lineage>
</organism>
<reference evidence="2" key="3">
    <citation type="journal article" date="2010" name="Genome Res.">
        <title>Population genomic sequencing of Coccidioides fungi reveals recent hybridization and transposon control.</title>
        <authorList>
            <person name="Neafsey D.E."/>
            <person name="Barker B.M."/>
            <person name="Sharpton T.J."/>
            <person name="Stajich J.E."/>
            <person name="Park D.J."/>
            <person name="Whiston E."/>
            <person name="Hung C.-Y."/>
            <person name="McMahan C."/>
            <person name="White J."/>
            <person name="Sykes S."/>
            <person name="Heiman D."/>
            <person name="Young S."/>
            <person name="Zeng Q."/>
            <person name="Abouelleil A."/>
            <person name="Aftuck L."/>
            <person name="Bessette D."/>
            <person name="Brown A."/>
            <person name="FitzGerald M."/>
            <person name="Lui A."/>
            <person name="Macdonald J.P."/>
            <person name="Priest M."/>
            <person name="Orbach M.J."/>
            <person name="Galgiani J.N."/>
            <person name="Kirkland T.N."/>
            <person name="Cole G.T."/>
            <person name="Birren B.W."/>
            <person name="Henn M.R."/>
            <person name="Taylor J.W."/>
            <person name="Rounsley S.D."/>
        </authorList>
    </citation>
    <scope>NUCLEOTIDE SEQUENCE [LARGE SCALE GENOMIC DNA]</scope>
    <source>
        <strain evidence="2">RMSCC 3488</strain>
    </source>
</reference>
<proteinExistence type="predicted"/>
<name>A0A0J6FBC8_COCPO</name>
<evidence type="ECO:0000313" key="2">
    <source>
        <dbReference type="Proteomes" id="UP000054567"/>
    </source>
</evidence>
<gene>
    <name evidence="1" type="ORF">CPAG_02893</name>
</gene>
<dbReference type="AlphaFoldDB" id="A0A0J6FBC8"/>
<reference evidence="2" key="2">
    <citation type="journal article" date="2009" name="Genome Res.">
        <title>Comparative genomic analyses of the human fungal pathogens Coccidioides and their relatives.</title>
        <authorList>
            <person name="Sharpton T.J."/>
            <person name="Stajich J.E."/>
            <person name="Rounsley S.D."/>
            <person name="Gardner M.J."/>
            <person name="Wortman J.R."/>
            <person name="Jordar V.S."/>
            <person name="Maiti R."/>
            <person name="Kodira C.D."/>
            <person name="Neafsey D.E."/>
            <person name="Zeng Q."/>
            <person name="Hung C.-Y."/>
            <person name="McMahan C."/>
            <person name="Muszewska A."/>
            <person name="Grynberg M."/>
            <person name="Mandel M.A."/>
            <person name="Kellner E.M."/>
            <person name="Barker B.M."/>
            <person name="Galgiani J.N."/>
            <person name="Orbach M.J."/>
            <person name="Kirkland T.N."/>
            <person name="Cole G.T."/>
            <person name="Henn M.R."/>
            <person name="Birren B.W."/>
            <person name="Taylor J.W."/>
        </authorList>
    </citation>
    <scope>NUCLEOTIDE SEQUENCE [LARGE SCALE GENOMIC DNA]</scope>
    <source>
        <strain evidence="2">RMSCC 3488</strain>
    </source>
</reference>
<accession>A0A0J6FBC8</accession>
<dbReference type="EMBL" id="DS268110">
    <property type="protein sequence ID" value="KMM66555.1"/>
    <property type="molecule type" value="Genomic_DNA"/>
</dbReference>
<dbReference type="VEuPathDB" id="FungiDB:CPAG_02893"/>
<protein>
    <submittedName>
        <fullName evidence="1">Uncharacterized protein</fullName>
    </submittedName>
</protein>
<dbReference type="Proteomes" id="UP000054567">
    <property type="component" value="Unassembled WGS sequence"/>
</dbReference>
<evidence type="ECO:0000313" key="1">
    <source>
        <dbReference type="EMBL" id="KMM66555.1"/>
    </source>
</evidence>
<reference evidence="1 2" key="1">
    <citation type="submission" date="2007-06" db="EMBL/GenBank/DDBJ databases">
        <title>The Genome Sequence of Coccidioides posadasii RMSCC_3488.</title>
        <authorList>
            <consortium name="Coccidioides Genome Resources Consortium"/>
            <consortium name="The Broad Institute Genome Sequencing Platform"/>
            <person name="Henn M.R."/>
            <person name="Sykes S."/>
            <person name="Young S."/>
            <person name="Jaffe D."/>
            <person name="Berlin A."/>
            <person name="Alvarez P."/>
            <person name="Butler J."/>
            <person name="Gnerre S."/>
            <person name="Grabherr M."/>
            <person name="Mauceli E."/>
            <person name="Brockman W."/>
            <person name="Kodira C."/>
            <person name="Alvarado L."/>
            <person name="Zeng Q."/>
            <person name="Crawford M."/>
            <person name="Antoine C."/>
            <person name="Devon K."/>
            <person name="Galgiani J."/>
            <person name="Orsborn K."/>
            <person name="Lewis M.L."/>
            <person name="Nusbaum C."/>
            <person name="Galagan J."/>
            <person name="Birren B."/>
        </authorList>
    </citation>
    <scope>NUCLEOTIDE SEQUENCE [LARGE SCALE GENOMIC DNA]</scope>
    <source>
        <strain evidence="1 2">RMSCC 3488</strain>
    </source>
</reference>
<sequence length="106" mass="12168">MAPQAAYERDHGERQGLLFQSMDCQLVQGPPVKCLQQGRGDADRRDSPFLLAETMEPRLESVNMEMRIKFSTKQASSHCRMQVVQNIIAIDSLTWQFHPAPQPRRE</sequence>